<keyword evidence="3" id="KW-1185">Reference proteome</keyword>
<gene>
    <name evidence="2" type="ORF">OIU79_008672</name>
</gene>
<dbReference type="SUPFAM" id="SSF54495">
    <property type="entry name" value="UBC-like"/>
    <property type="match status" value="1"/>
</dbReference>
<comment type="caution">
    <text evidence="2">The sequence shown here is derived from an EMBL/GenBank/DDBJ whole genome shotgun (WGS) entry which is preliminary data.</text>
</comment>
<dbReference type="Gene3D" id="3.10.110.10">
    <property type="entry name" value="Ubiquitin Conjugating Enzyme"/>
    <property type="match status" value="1"/>
</dbReference>
<dbReference type="PROSITE" id="PS50127">
    <property type="entry name" value="UBC_2"/>
    <property type="match status" value="1"/>
</dbReference>
<proteinExistence type="predicted"/>
<dbReference type="AlphaFoldDB" id="A0A9Q0YWH2"/>
<dbReference type="Proteomes" id="UP001151532">
    <property type="component" value="Chromosome 1"/>
</dbReference>
<reference evidence="2" key="1">
    <citation type="submission" date="2022-11" db="EMBL/GenBank/DDBJ databases">
        <authorList>
            <person name="Hyden B.L."/>
            <person name="Feng K."/>
            <person name="Yates T."/>
            <person name="Jawdy S."/>
            <person name="Smart L.B."/>
            <person name="Muchero W."/>
        </authorList>
    </citation>
    <scope>NUCLEOTIDE SEQUENCE</scope>
    <source>
        <tissue evidence="2">Shoot tip</tissue>
    </source>
</reference>
<accession>A0A9Q0YWH2</accession>
<reference evidence="2" key="2">
    <citation type="journal article" date="2023" name="Int. J. Mol. Sci.">
        <title>De Novo Assembly and Annotation of 11 Diverse Shrub Willow (Salix) Genomes Reveals Novel Gene Organization in Sex-Linked Regions.</title>
        <authorList>
            <person name="Hyden B."/>
            <person name="Feng K."/>
            <person name="Yates T.B."/>
            <person name="Jawdy S."/>
            <person name="Cereghino C."/>
            <person name="Smart L.B."/>
            <person name="Muchero W."/>
        </authorList>
    </citation>
    <scope>NUCLEOTIDE SEQUENCE</scope>
    <source>
        <tissue evidence="2">Shoot tip</tissue>
    </source>
</reference>
<name>A0A9Q0YWH2_SALPP</name>
<protein>
    <submittedName>
        <fullName evidence="2">UBIQUITIN-CONJUGATING ENZYME E2</fullName>
    </submittedName>
</protein>
<organism evidence="2 3">
    <name type="scientific">Salix purpurea</name>
    <name type="common">Purple osier willow</name>
    <dbReference type="NCBI Taxonomy" id="77065"/>
    <lineage>
        <taxon>Eukaryota</taxon>
        <taxon>Viridiplantae</taxon>
        <taxon>Streptophyta</taxon>
        <taxon>Embryophyta</taxon>
        <taxon>Tracheophyta</taxon>
        <taxon>Spermatophyta</taxon>
        <taxon>Magnoliopsida</taxon>
        <taxon>eudicotyledons</taxon>
        <taxon>Gunneridae</taxon>
        <taxon>Pentapetalae</taxon>
        <taxon>rosids</taxon>
        <taxon>fabids</taxon>
        <taxon>Malpighiales</taxon>
        <taxon>Salicaceae</taxon>
        <taxon>Saliceae</taxon>
        <taxon>Salix</taxon>
    </lineage>
</organism>
<dbReference type="InterPro" id="IPR016135">
    <property type="entry name" value="UBQ-conjugating_enzyme/RWD"/>
</dbReference>
<dbReference type="EMBL" id="JAPFFK010000015">
    <property type="protein sequence ID" value="KAJ6712498.1"/>
    <property type="molecule type" value="Genomic_DNA"/>
</dbReference>
<sequence length="59" mass="6580">MAGLYQGGVWKIRVALPDAYPYKSPSIGFVNKIYHPNVDEIAVRCVWMLSTKLGVPCLI</sequence>
<evidence type="ECO:0000313" key="3">
    <source>
        <dbReference type="Proteomes" id="UP001151532"/>
    </source>
</evidence>
<evidence type="ECO:0000313" key="2">
    <source>
        <dbReference type="EMBL" id="KAJ6712498.1"/>
    </source>
</evidence>
<dbReference type="InterPro" id="IPR000608">
    <property type="entry name" value="UBC"/>
</dbReference>
<evidence type="ECO:0000259" key="1">
    <source>
        <dbReference type="PROSITE" id="PS50127"/>
    </source>
</evidence>
<dbReference type="Pfam" id="PF00179">
    <property type="entry name" value="UQ_con"/>
    <property type="match status" value="1"/>
</dbReference>
<dbReference type="OrthoDB" id="269518at2759"/>
<dbReference type="PANTHER" id="PTHR24068">
    <property type="entry name" value="UBIQUITIN-CONJUGATING ENZYME E2"/>
    <property type="match status" value="1"/>
</dbReference>
<feature type="domain" description="UBC core" evidence="1">
    <location>
        <begin position="1"/>
        <end position="59"/>
    </location>
</feature>